<reference evidence="1" key="1">
    <citation type="submission" date="2022-07" db="EMBL/GenBank/DDBJ databases">
        <title>Genome Sequence of Phlebia brevispora.</title>
        <authorList>
            <person name="Buettner E."/>
        </authorList>
    </citation>
    <scope>NUCLEOTIDE SEQUENCE</scope>
    <source>
        <strain evidence="1">MPL23</strain>
    </source>
</reference>
<gene>
    <name evidence="1" type="ORF">NM688_g6325</name>
</gene>
<proteinExistence type="predicted"/>
<accession>A0ACC1SHI9</accession>
<comment type="caution">
    <text evidence="1">The sequence shown here is derived from an EMBL/GenBank/DDBJ whole genome shotgun (WGS) entry which is preliminary data.</text>
</comment>
<keyword evidence="2" id="KW-1185">Reference proteome</keyword>
<evidence type="ECO:0000313" key="2">
    <source>
        <dbReference type="Proteomes" id="UP001148662"/>
    </source>
</evidence>
<organism evidence="1 2">
    <name type="scientific">Phlebia brevispora</name>
    <dbReference type="NCBI Taxonomy" id="194682"/>
    <lineage>
        <taxon>Eukaryota</taxon>
        <taxon>Fungi</taxon>
        <taxon>Dikarya</taxon>
        <taxon>Basidiomycota</taxon>
        <taxon>Agaricomycotina</taxon>
        <taxon>Agaricomycetes</taxon>
        <taxon>Polyporales</taxon>
        <taxon>Meruliaceae</taxon>
        <taxon>Phlebia</taxon>
    </lineage>
</organism>
<evidence type="ECO:0000313" key="1">
    <source>
        <dbReference type="EMBL" id="KAJ3539712.1"/>
    </source>
</evidence>
<sequence>MTLSTYTTAIPAATNTRYKTLALSSGQPATVRTISVQTDTLHQYTQKLEHTFPPQKSEREPTPVYEPIQEREPTPPLEDHYHTEEELDYEEPQEQSNSPPNLRIQIPLNPPSNSSSSSTSSSSGNMSNPTITEIQKAFSAVTELKNNSTNFEVWRARVRAAVRSLDTLTILDTAHASTNYDQRVAAAIQGKLQSNLFMLVNVFTTCYEIMSDLTKCFGQTTTVVTVDAERQLFLMKCQSDGNVSKHLDDLERQYDHLTSLGRTIDDDTWINIIIASLPAAYRPTIDSLSASIEMQNKIGTALSTAYTPVTLTPSAVLAAIRAEALSRNLRTGKSSDNHQSNCDSKHDKKSQHSASIAESRPSRGGFHGQGCRQGHRGRSHGPSSSNRNTDSSTTPSSITCYNCGGKGHLSAKCPSPHRQKTMTTYAAVADGAKPTTTPALKPSTTTTTSAAHAAGPAYAFNDGQWSAMATIEELVEHAFTIEEQPTTFTEIWDSRATCHMSPYRWMFDTFEPYADSIRLADSTSIPVEGKGTMSINTLINGHWTKIRLLNVHYAPSFRCTLVSLSKFVERGFSIVINTDGMNIIAPNRRDHLAIIPCTNGLYRVAHTPNQIPINLMAFAAMNNRISLKEVHERLGHISYRYIERHLNKENNYSFYGLKIDMDRMDRPICESCLQGKIVRASIAKHRASPRTAFFGDVIHMDVWGPAPVRTLNQHRYTVTMVDEAIGWLEEPLLHLKDGAFTAFVAFHAICHMQYGVSIKMVHSDRGGEFLGNNFMNFLTSEGIQCRLTVHDTPEHNGIAEHTHCMIFGTIRTLLAASKLPPAL</sequence>
<dbReference type="Proteomes" id="UP001148662">
    <property type="component" value="Unassembled WGS sequence"/>
</dbReference>
<name>A0ACC1SHI9_9APHY</name>
<protein>
    <submittedName>
        <fullName evidence="1">Uncharacterized protein</fullName>
    </submittedName>
</protein>
<dbReference type="EMBL" id="JANHOG010001286">
    <property type="protein sequence ID" value="KAJ3539712.1"/>
    <property type="molecule type" value="Genomic_DNA"/>
</dbReference>